<dbReference type="EMBL" id="CP089291">
    <property type="protein sequence ID" value="UOF89632.1"/>
    <property type="molecule type" value="Genomic_DNA"/>
</dbReference>
<keyword evidence="2" id="KW-0238">DNA-binding</keyword>
<protein>
    <submittedName>
        <fullName evidence="5">GntR family transcriptional regulator</fullName>
    </submittedName>
</protein>
<dbReference type="SUPFAM" id="SSF64288">
    <property type="entry name" value="Chorismate lyase-like"/>
    <property type="match status" value="1"/>
</dbReference>
<evidence type="ECO:0000313" key="6">
    <source>
        <dbReference type="Proteomes" id="UP000830167"/>
    </source>
</evidence>
<feature type="domain" description="HTH gntR-type" evidence="4">
    <location>
        <begin position="21"/>
        <end position="90"/>
    </location>
</feature>
<proteinExistence type="predicted"/>
<accession>A0ABY4CJK7</accession>
<keyword evidence="6" id="KW-1185">Reference proteome</keyword>
<name>A0ABY4CJK7_9BACL</name>
<organism evidence="5 6">
    <name type="scientific">Fodinisporobacter ferrooxydans</name>
    <dbReference type="NCBI Taxonomy" id="2901836"/>
    <lineage>
        <taxon>Bacteria</taxon>
        <taxon>Bacillati</taxon>
        <taxon>Bacillota</taxon>
        <taxon>Bacilli</taxon>
        <taxon>Bacillales</taxon>
        <taxon>Alicyclobacillaceae</taxon>
        <taxon>Fodinisporobacter</taxon>
    </lineage>
</organism>
<dbReference type="SUPFAM" id="SSF46785">
    <property type="entry name" value="Winged helix' DNA-binding domain"/>
    <property type="match status" value="1"/>
</dbReference>
<dbReference type="SMART" id="SM00866">
    <property type="entry name" value="UTRA"/>
    <property type="match status" value="1"/>
</dbReference>
<evidence type="ECO:0000256" key="2">
    <source>
        <dbReference type="ARBA" id="ARBA00023125"/>
    </source>
</evidence>
<evidence type="ECO:0000259" key="4">
    <source>
        <dbReference type="PROSITE" id="PS50949"/>
    </source>
</evidence>
<dbReference type="PANTHER" id="PTHR44846">
    <property type="entry name" value="MANNOSYL-D-GLYCERATE TRANSPORT/METABOLISM SYSTEM REPRESSOR MNGR-RELATED"/>
    <property type="match status" value="1"/>
</dbReference>
<dbReference type="InterPro" id="IPR011663">
    <property type="entry name" value="UTRA"/>
</dbReference>
<dbReference type="InterPro" id="IPR028978">
    <property type="entry name" value="Chorismate_lyase_/UTRA_dom_sf"/>
</dbReference>
<dbReference type="Pfam" id="PF00392">
    <property type="entry name" value="GntR"/>
    <property type="match status" value="1"/>
</dbReference>
<dbReference type="SMART" id="SM00345">
    <property type="entry name" value="HTH_GNTR"/>
    <property type="match status" value="1"/>
</dbReference>
<dbReference type="InterPro" id="IPR050679">
    <property type="entry name" value="Bact_HTH_transcr_reg"/>
</dbReference>
<reference evidence="5" key="1">
    <citation type="submission" date="2021-12" db="EMBL/GenBank/DDBJ databases">
        <title>Alicyclobacillaceae gen. nov., sp. nov., isolated from chalcocite enrichment system.</title>
        <authorList>
            <person name="Jiang Z."/>
        </authorList>
    </citation>
    <scope>NUCLEOTIDE SEQUENCE</scope>
    <source>
        <strain evidence="5">MYW30-H2</strain>
    </source>
</reference>
<dbReference type="Proteomes" id="UP000830167">
    <property type="component" value="Chromosome"/>
</dbReference>
<dbReference type="Pfam" id="PF07702">
    <property type="entry name" value="UTRA"/>
    <property type="match status" value="1"/>
</dbReference>
<gene>
    <name evidence="5" type="ORF">LSG31_17350</name>
</gene>
<dbReference type="InterPro" id="IPR036390">
    <property type="entry name" value="WH_DNA-bd_sf"/>
</dbReference>
<evidence type="ECO:0000313" key="5">
    <source>
        <dbReference type="EMBL" id="UOF89632.1"/>
    </source>
</evidence>
<dbReference type="InterPro" id="IPR000524">
    <property type="entry name" value="Tscrpt_reg_HTH_GntR"/>
</dbReference>
<dbReference type="CDD" id="cd07377">
    <property type="entry name" value="WHTH_GntR"/>
    <property type="match status" value="1"/>
</dbReference>
<dbReference type="PRINTS" id="PR00035">
    <property type="entry name" value="HTHGNTR"/>
</dbReference>
<dbReference type="RefSeq" id="WP_347436320.1">
    <property type="nucleotide sequence ID" value="NZ_CP089291.1"/>
</dbReference>
<evidence type="ECO:0000256" key="3">
    <source>
        <dbReference type="ARBA" id="ARBA00023163"/>
    </source>
</evidence>
<dbReference type="Gene3D" id="1.10.10.10">
    <property type="entry name" value="Winged helix-like DNA-binding domain superfamily/Winged helix DNA-binding domain"/>
    <property type="match status" value="1"/>
</dbReference>
<sequence length="258" mass="29657">MDKMNSAYDEIENNLDHNSPIPLHYQLKEIIRSNILAGKLVGQDGKVPTETELSNRFKVSRITVRTAMEALVNEGLLWRKRGSGTYLNTNRVENWVGKLMGFSETISAAGFSPNGKVLDKGMTQKLPKAICEQLQTTKAWRFKRLRFANTQPIAIEESFFIPEIGSVLEMQGDLDNMITYRFIEQDLKIGLHEAKQLITAVNASKEEALMLNIFERDALLYIERLTKSQDGKPIEFLKAKYRPDYFQYVIQLHRQIRT</sequence>
<dbReference type="PROSITE" id="PS50949">
    <property type="entry name" value="HTH_GNTR"/>
    <property type="match status" value="1"/>
</dbReference>
<dbReference type="Gene3D" id="3.40.1410.10">
    <property type="entry name" value="Chorismate lyase-like"/>
    <property type="match status" value="1"/>
</dbReference>
<dbReference type="InterPro" id="IPR036388">
    <property type="entry name" value="WH-like_DNA-bd_sf"/>
</dbReference>
<evidence type="ECO:0000256" key="1">
    <source>
        <dbReference type="ARBA" id="ARBA00023015"/>
    </source>
</evidence>
<keyword evidence="1" id="KW-0805">Transcription regulation</keyword>
<keyword evidence="3" id="KW-0804">Transcription</keyword>
<dbReference type="PANTHER" id="PTHR44846:SF1">
    <property type="entry name" value="MANNOSYL-D-GLYCERATE TRANSPORT_METABOLISM SYSTEM REPRESSOR MNGR-RELATED"/>
    <property type="match status" value="1"/>
</dbReference>